<dbReference type="Proteomes" id="UP000006230">
    <property type="component" value="Unassembled WGS sequence"/>
</dbReference>
<keyword evidence="2" id="KW-1185">Reference proteome</keyword>
<accession>Q0FRE9</accession>
<dbReference type="AlphaFoldDB" id="Q0FRE9"/>
<dbReference type="HOGENOM" id="CLU_3423946_0_0_5"/>
<protein>
    <submittedName>
        <fullName evidence="1">Uncharacterized protein</fullName>
    </submittedName>
</protein>
<reference evidence="1 2" key="1">
    <citation type="journal article" date="2010" name="J. Bacteriol.">
        <title>Genome sequences of Pelagibaca bermudensis HTCC2601T and Maritimibacter alkaliphilus HTCC2654T, the type strains of two marine Roseobacter genera.</title>
        <authorList>
            <person name="Thrash J.C."/>
            <person name="Cho J.C."/>
            <person name="Ferriera S."/>
            <person name="Johnson J."/>
            <person name="Vergin K.L."/>
            <person name="Giovannoni S.J."/>
        </authorList>
    </citation>
    <scope>NUCLEOTIDE SEQUENCE [LARGE SCALE GENOMIC DNA]</scope>
    <source>
        <strain evidence="2">DSM 26914 / JCM 13377 / KCTC 12554 / HTCC2601</strain>
    </source>
</reference>
<proteinExistence type="predicted"/>
<organism evidence="1 2">
    <name type="scientific">Salipiger bermudensis (strain DSM 26914 / JCM 13377 / KCTC 12554 / HTCC2601)</name>
    <name type="common">Pelagibaca bermudensis</name>
    <dbReference type="NCBI Taxonomy" id="314265"/>
    <lineage>
        <taxon>Bacteria</taxon>
        <taxon>Pseudomonadati</taxon>
        <taxon>Pseudomonadota</taxon>
        <taxon>Alphaproteobacteria</taxon>
        <taxon>Rhodobacterales</taxon>
        <taxon>Roseobacteraceae</taxon>
        <taxon>Salipiger</taxon>
    </lineage>
</organism>
<evidence type="ECO:0000313" key="1">
    <source>
        <dbReference type="EMBL" id="EAU46638.1"/>
    </source>
</evidence>
<name>Q0FRE9_SALBH</name>
<comment type="caution">
    <text evidence="1">The sequence shown here is derived from an EMBL/GenBank/DDBJ whole genome shotgun (WGS) entry which is preliminary data.</text>
</comment>
<evidence type="ECO:0000313" key="2">
    <source>
        <dbReference type="Proteomes" id="UP000006230"/>
    </source>
</evidence>
<gene>
    <name evidence="1" type="ORF">R2601_15995</name>
</gene>
<feature type="non-terminal residue" evidence="1">
    <location>
        <position position="1"/>
    </location>
</feature>
<dbReference type="EMBL" id="AATQ01000012">
    <property type="protein sequence ID" value="EAU46638.1"/>
    <property type="molecule type" value="Genomic_DNA"/>
</dbReference>
<sequence length="22" mass="2708">RGFDAFEVSRDKLEQWRRLGEI</sequence>